<keyword evidence="1" id="KW-0812">Transmembrane</keyword>
<keyword evidence="1" id="KW-1133">Transmembrane helix</keyword>
<evidence type="ECO:0000313" key="3">
    <source>
        <dbReference type="Proteomes" id="UP000250088"/>
    </source>
</evidence>
<dbReference type="Pfam" id="PF26071">
    <property type="entry name" value="DUF8028"/>
    <property type="match status" value="1"/>
</dbReference>
<feature type="transmembrane region" description="Helical" evidence="1">
    <location>
        <begin position="7"/>
        <end position="27"/>
    </location>
</feature>
<dbReference type="Proteomes" id="UP000250088">
    <property type="component" value="Chromosome"/>
</dbReference>
<evidence type="ECO:0000256" key="1">
    <source>
        <dbReference type="SAM" id="Phobius"/>
    </source>
</evidence>
<keyword evidence="1" id="KW-0472">Membrane</keyword>
<dbReference type="InterPro" id="IPR058341">
    <property type="entry name" value="DUF8028"/>
</dbReference>
<accession>A0A2Z2HQV4</accession>
<dbReference type="EMBL" id="CP019893">
    <property type="protein sequence ID" value="ARS89526.1"/>
    <property type="molecule type" value="Genomic_DNA"/>
</dbReference>
<dbReference type="AlphaFoldDB" id="A0A2Z2HQV4"/>
<name>A0A2Z2HQV4_9EURY</name>
<dbReference type="OrthoDB" id="155622at2157"/>
<sequence>MRLRDAITAASFWVATVMPLTYVPVFLLGLDSAFTFSLFLGLLVVNVVALVVGHEYPGSRST</sequence>
<dbReference type="GeneID" id="32893829"/>
<dbReference type="KEGG" id="naj:B1756_07075"/>
<dbReference type="RefSeq" id="WP_086887901.1">
    <property type="nucleotide sequence ID" value="NZ_CP019893.1"/>
</dbReference>
<feature type="transmembrane region" description="Helical" evidence="1">
    <location>
        <begin position="33"/>
        <end position="52"/>
    </location>
</feature>
<proteinExistence type="predicted"/>
<protein>
    <submittedName>
        <fullName evidence="2">Uncharacterized protein</fullName>
    </submittedName>
</protein>
<organism evidence="2 3">
    <name type="scientific">Natrarchaeobaculum aegyptiacum</name>
    <dbReference type="NCBI Taxonomy" id="745377"/>
    <lineage>
        <taxon>Archaea</taxon>
        <taxon>Methanobacteriati</taxon>
        <taxon>Methanobacteriota</taxon>
        <taxon>Stenosarchaea group</taxon>
        <taxon>Halobacteria</taxon>
        <taxon>Halobacteriales</taxon>
        <taxon>Natrialbaceae</taxon>
        <taxon>Natrarchaeobaculum</taxon>
    </lineage>
</organism>
<reference evidence="3" key="1">
    <citation type="submission" date="2017-02" db="EMBL/GenBank/DDBJ databases">
        <title>Natronthermophilus aegyptiacus gen. nov.,sp. nov., an aerobic, extremely halophilic alkalithermophilic archaeon isolated from the athalassohaline Wadi An Natrun, Egypt.</title>
        <authorList>
            <person name="Zhao B."/>
        </authorList>
    </citation>
    <scope>NUCLEOTIDE SEQUENCE [LARGE SCALE GENOMIC DNA]</scope>
    <source>
        <strain evidence="3">JW/NM-HA 15</strain>
    </source>
</reference>
<keyword evidence="3" id="KW-1185">Reference proteome</keyword>
<gene>
    <name evidence="2" type="ORF">B1756_07075</name>
</gene>
<evidence type="ECO:0000313" key="2">
    <source>
        <dbReference type="EMBL" id="ARS89526.1"/>
    </source>
</evidence>